<sequence length="199" mass="20532">MSLIRCRVASAAALLVCRPSTREPRPAAPPPWPAGRRRPAPAAPRTLRRFCCFCLSGAGRGEGRAGAPPRGAAAASLCQERRSASDPKTLLPRPAPPRTAHSPGARSVPPPGHFSAAAAARKAVGQRHEEHSGHDSSGPTRRSLSSPRGLTSGGLHRTVLHRPPTGALTRGGAGEARARRGEREAGVAGTETPAGDTST</sequence>
<evidence type="ECO:0000256" key="1">
    <source>
        <dbReference type="SAM" id="MobiDB-lite"/>
    </source>
</evidence>
<reference evidence="2 3" key="1">
    <citation type="submission" date="2019-05" db="EMBL/GenBank/DDBJ databases">
        <title>Another draft genome of Portunus trituberculatus and its Hox gene families provides insights of decapod evolution.</title>
        <authorList>
            <person name="Jeong J.-H."/>
            <person name="Song I."/>
            <person name="Kim S."/>
            <person name="Choi T."/>
            <person name="Kim D."/>
            <person name="Ryu S."/>
            <person name="Kim W."/>
        </authorList>
    </citation>
    <scope>NUCLEOTIDE SEQUENCE [LARGE SCALE GENOMIC DNA]</scope>
    <source>
        <tissue evidence="2">Muscle</tissue>
    </source>
</reference>
<dbReference type="Proteomes" id="UP000324222">
    <property type="component" value="Unassembled WGS sequence"/>
</dbReference>
<feature type="compositionally biased region" description="Basic and acidic residues" evidence="1">
    <location>
        <begin position="176"/>
        <end position="185"/>
    </location>
</feature>
<feature type="compositionally biased region" description="Low complexity" evidence="1">
    <location>
        <begin position="65"/>
        <end position="75"/>
    </location>
</feature>
<evidence type="ECO:0000313" key="3">
    <source>
        <dbReference type="Proteomes" id="UP000324222"/>
    </source>
</evidence>
<feature type="compositionally biased region" description="Polar residues" evidence="1">
    <location>
        <begin position="135"/>
        <end position="149"/>
    </location>
</feature>
<accession>A0A5B7G0F8</accession>
<keyword evidence="3" id="KW-1185">Reference proteome</keyword>
<comment type="caution">
    <text evidence="2">The sequence shown here is derived from an EMBL/GenBank/DDBJ whole genome shotgun (WGS) entry which is preliminary data.</text>
</comment>
<dbReference type="EMBL" id="VSRR010011507">
    <property type="protein sequence ID" value="MPC53291.1"/>
    <property type="molecule type" value="Genomic_DNA"/>
</dbReference>
<gene>
    <name evidence="2" type="ORF">E2C01_047179</name>
</gene>
<proteinExistence type="predicted"/>
<feature type="region of interest" description="Disordered" evidence="1">
    <location>
        <begin position="21"/>
        <end position="41"/>
    </location>
</feature>
<protein>
    <submittedName>
        <fullName evidence="2">Uncharacterized protein</fullName>
    </submittedName>
</protein>
<evidence type="ECO:0000313" key="2">
    <source>
        <dbReference type="EMBL" id="MPC53291.1"/>
    </source>
</evidence>
<organism evidence="2 3">
    <name type="scientific">Portunus trituberculatus</name>
    <name type="common">Swimming crab</name>
    <name type="synonym">Neptunus trituberculatus</name>
    <dbReference type="NCBI Taxonomy" id="210409"/>
    <lineage>
        <taxon>Eukaryota</taxon>
        <taxon>Metazoa</taxon>
        <taxon>Ecdysozoa</taxon>
        <taxon>Arthropoda</taxon>
        <taxon>Crustacea</taxon>
        <taxon>Multicrustacea</taxon>
        <taxon>Malacostraca</taxon>
        <taxon>Eumalacostraca</taxon>
        <taxon>Eucarida</taxon>
        <taxon>Decapoda</taxon>
        <taxon>Pleocyemata</taxon>
        <taxon>Brachyura</taxon>
        <taxon>Eubrachyura</taxon>
        <taxon>Portunoidea</taxon>
        <taxon>Portunidae</taxon>
        <taxon>Portuninae</taxon>
        <taxon>Portunus</taxon>
    </lineage>
</organism>
<name>A0A5B7G0F8_PORTR</name>
<dbReference type="AlphaFoldDB" id="A0A5B7G0F8"/>
<feature type="region of interest" description="Disordered" evidence="1">
    <location>
        <begin position="61"/>
        <end position="199"/>
    </location>
</feature>